<keyword evidence="5 6" id="KW-0472">Membrane</keyword>
<dbReference type="GO" id="GO:0016020">
    <property type="term" value="C:membrane"/>
    <property type="evidence" value="ECO:0007669"/>
    <property type="project" value="UniProtKB-SubCell"/>
</dbReference>
<dbReference type="GO" id="GO:0022857">
    <property type="term" value="F:transmembrane transporter activity"/>
    <property type="evidence" value="ECO:0007669"/>
    <property type="project" value="InterPro"/>
</dbReference>
<feature type="transmembrane region" description="Helical" evidence="6">
    <location>
        <begin position="384"/>
        <end position="404"/>
    </location>
</feature>
<accession>A0A2B4SAT8</accession>
<feature type="transmembrane region" description="Helical" evidence="6">
    <location>
        <begin position="41"/>
        <end position="61"/>
    </location>
</feature>
<feature type="transmembrane region" description="Helical" evidence="6">
    <location>
        <begin position="136"/>
        <end position="163"/>
    </location>
</feature>
<keyword evidence="2" id="KW-0813">Transport</keyword>
<feature type="transmembrane region" description="Helical" evidence="6">
    <location>
        <begin position="416"/>
        <end position="437"/>
    </location>
</feature>
<evidence type="ECO:0000256" key="3">
    <source>
        <dbReference type="ARBA" id="ARBA00022692"/>
    </source>
</evidence>
<sequence>MEDVSSPEISFTNQRNGLSNDSYRSNERVQNSGSLCTVRNIFIIVSLCIVYFVVFEAYSVYSPFFPSEARDKGVSGTIVGLLFGTYSFVVFIFSPFCGVLIPKYGPRFVLYTGLVLCGGSMVLFGFGGMIVDRDAFIALCFLLRATSAIGGAAAETSALSILLEKFPDNVGMVTGVVETCTGAGFSLGPVIGGVLYTVGGFKLPFIVTGGTMIAVIPVLVLILGKGDKEDSDKESISMLEALKIPTALMLSLCFAACGLSFSYLEPIIGPHLKQMGQNPTQIGLAFLYWSGTYALLAPIVGCIGDRMKCYRTMMIAGFTGFAIGHLLVGPAPFLTFLPTKTIWLVILAMFLYGIAGGFAFVPIMPDLIKTLRANGFPDNSSTNALVSSIYSSMYYLGATIGPSLSGALDDHFGFGWSTSIAAFICLFQVLLVCFFTLREIFSLRENSDSSEREPLAVNNRGRTTID</sequence>
<evidence type="ECO:0000256" key="6">
    <source>
        <dbReference type="SAM" id="Phobius"/>
    </source>
</evidence>
<feature type="transmembrane region" description="Helical" evidence="6">
    <location>
        <begin position="81"/>
        <end position="101"/>
    </location>
</feature>
<feature type="transmembrane region" description="Helical" evidence="6">
    <location>
        <begin position="108"/>
        <end position="130"/>
    </location>
</feature>
<dbReference type="PANTHER" id="PTHR23506">
    <property type="entry name" value="GH10249P"/>
    <property type="match status" value="1"/>
</dbReference>
<evidence type="ECO:0000313" key="8">
    <source>
        <dbReference type="EMBL" id="PFX25688.1"/>
    </source>
</evidence>
<dbReference type="PANTHER" id="PTHR23506:SF26">
    <property type="entry name" value="MFS-TYPE TRANSPORTER SLC18B1"/>
    <property type="match status" value="1"/>
</dbReference>
<keyword evidence="4 6" id="KW-1133">Transmembrane helix</keyword>
<feature type="domain" description="Major facilitator superfamily (MFS) profile" evidence="7">
    <location>
        <begin position="43"/>
        <end position="440"/>
    </location>
</feature>
<feature type="transmembrane region" description="Helical" evidence="6">
    <location>
        <begin position="284"/>
        <end position="303"/>
    </location>
</feature>
<reference evidence="9" key="1">
    <citation type="journal article" date="2017" name="bioRxiv">
        <title>Comparative analysis of the genomes of Stylophora pistillata and Acropora digitifera provides evidence for extensive differences between species of corals.</title>
        <authorList>
            <person name="Voolstra C.R."/>
            <person name="Li Y."/>
            <person name="Liew Y.J."/>
            <person name="Baumgarten S."/>
            <person name="Zoccola D."/>
            <person name="Flot J.-F."/>
            <person name="Tambutte S."/>
            <person name="Allemand D."/>
            <person name="Aranda M."/>
        </authorList>
    </citation>
    <scope>NUCLEOTIDE SEQUENCE [LARGE SCALE GENOMIC DNA]</scope>
</reference>
<dbReference type="Proteomes" id="UP000225706">
    <property type="component" value="Unassembled WGS sequence"/>
</dbReference>
<protein>
    <submittedName>
        <fullName evidence="8">MFS-type transporter SLC18B1</fullName>
    </submittedName>
</protein>
<dbReference type="InterPro" id="IPR011701">
    <property type="entry name" value="MFS"/>
</dbReference>
<dbReference type="SUPFAM" id="SSF103473">
    <property type="entry name" value="MFS general substrate transporter"/>
    <property type="match status" value="1"/>
</dbReference>
<feature type="transmembrane region" description="Helical" evidence="6">
    <location>
        <begin position="315"/>
        <end position="336"/>
    </location>
</feature>
<keyword evidence="3 6" id="KW-0812">Transmembrane</keyword>
<dbReference type="STRING" id="50429.A0A2B4SAT8"/>
<keyword evidence="9" id="KW-1185">Reference proteome</keyword>
<name>A0A2B4SAT8_STYPI</name>
<evidence type="ECO:0000259" key="7">
    <source>
        <dbReference type="PROSITE" id="PS50850"/>
    </source>
</evidence>
<dbReference type="AlphaFoldDB" id="A0A2B4SAT8"/>
<dbReference type="Pfam" id="PF07690">
    <property type="entry name" value="MFS_1"/>
    <property type="match status" value="1"/>
</dbReference>
<proteinExistence type="predicted"/>
<feature type="transmembrane region" description="Helical" evidence="6">
    <location>
        <begin position="342"/>
        <end position="363"/>
    </location>
</feature>
<dbReference type="EMBL" id="LSMT01000145">
    <property type="protein sequence ID" value="PFX25688.1"/>
    <property type="molecule type" value="Genomic_DNA"/>
</dbReference>
<evidence type="ECO:0000256" key="2">
    <source>
        <dbReference type="ARBA" id="ARBA00022448"/>
    </source>
</evidence>
<dbReference type="InterPro" id="IPR036259">
    <property type="entry name" value="MFS_trans_sf"/>
</dbReference>
<feature type="transmembrane region" description="Helical" evidence="6">
    <location>
        <begin position="203"/>
        <end position="223"/>
    </location>
</feature>
<gene>
    <name evidence="8" type="primary">Slc18b1</name>
    <name evidence="8" type="ORF">AWC38_SpisGene9680</name>
</gene>
<comment type="caution">
    <text evidence="8">The sequence shown here is derived from an EMBL/GenBank/DDBJ whole genome shotgun (WGS) entry which is preliminary data.</text>
</comment>
<feature type="transmembrane region" description="Helical" evidence="6">
    <location>
        <begin position="244"/>
        <end position="264"/>
    </location>
</feature>
<evidence type="ECO:0000256" key="1">
    <source>
        <dbReference type="ARBA" id="ARBA00004141"/>
    </source>
</evidence>
<dbReference type="InterPro" id="IPR020846">
    <property type="entry name" value="MFS_dom"/>
</dbReference>
<dbReference type="InterPro" id="IPR050930">
    <property type="entry name" value="MFS_Vesicular_Transporter"/>
</dbReference>
<organism evidence="8 9">
    <name type="scientific">Stylophora pistillata</name>
    <name type="common">Smooth cauliflower coral</name>
    <dbReference type="NCBI Taxonomy" id="50429"/>
    <lineage>
        <taxon>Eukaryota</taxon>
        <taxon>Metazoa</taxon>
        <taxon>Cnidaria</taxon>
        <taxon>Anthozoa</taxon>
        <taxon>Hexacorallia</taxon>
        <taxon>Scleractinia</taxon>
        <taxon>Astrocoeniina</taxon>
        <taxon>Pocilloporidae</taxon>
        <taxon>Stylophora</taxon>
    </lineage>
</organism>
<dbReference type="OrthoDB" id="5973527at2759"/>
<comment type="subcellular location">
    <subcellularLocation>
        <location evidence="1">Membrane</location>
        <topology evidence="1">Multi-pass membrane protein</topology>
    </subcellularLocation>
</comment>
<evidence type="ECO:0000313" key="9">
    <source>
        <dbReference type="Proteomes" id="UP000225706"/>
    </source>
</evidence>
<dbReference type="PROSITE" id="PS50850">
    <property type="entry name" value="MFS"/>
    <property type="match status" value="1"/>
</dbReference>
<evidence type="ECO:0000256" key="4">
    <source>
        <dbReference type="ARBA" id="ARBA00022989"/>
    </source>
</evidence>
<dbReference type="Gene3D" id="1.20.1250.20">
    <property type="entry name" value="MFS general substrate transporter like domains"/>
    <property type="match status" value="2"/>
</dbReference>
<evidence type="ECO:0000256" key="5">
    <source>
        <dbReference type="ARBA" id="ARBA00023136"/>
    </source>
</evidence>
<feature type="transmembrane region" description="Helical" evidence="6">
    <location>
        <begin position="175"/>
        <end position="197"/>
    </location>
</feature>